<feature type="domain" description="PAS" evidence="11">
    <location>
        <begin position="482"/>
        <end position="555"/>
    </location>
</feature>
<feature type="domain" description="PAC" evidence="12">
    <location>
        <begin position="1096"/>
        <end position="1147"/>
    </location>
</feature>
<dbReference type="Gene3D" id="1.10.287.130">
    <property type="match status" value="1"/>
</dbReference>
<dbReference type="PANTHER" id="PTHR45339:SF3">
    <property type="entry name" value="HISTIDINE KINASE"/>
    <property type="match status" value="1"/>
</dbReference>
<dbReference type="EMBL" id="JBHLXP010000001">
    <property type="protein sequence ID" value="MFC0047214.1"/>
    <property type="molecule type" value="Genomic_DNA"/>
</dbReference>
<evidence type="ECO:0000259" key="10">
    <source>
        <dbReference type="PROSITE" id="PS50110"/>
    </source>
</evidence>
<dbReference type="Pfam" id="PF00512">
    <property type="entry name" value="HisKA"/>
    <property type="match status" value="1"/>
</dbReference>
<dbReference type="SMART" id="SM00086">
    <property type="entry name" value="PAC"/>
    <property type="match status" value="5"/>
</dbReference>
<dbReference type="SUPFAM" id="SSF52172">
    <property type="entry name" value="CheY-like"/>
    <property type="match status" value="1"/>
</dbReference>
<keyword evidence="15" id="KW-1185">Reference proteome</keyword>
<dbReference type="InterPro" id="IPR013655">
    <property type="entry name" value="PAS_fold_3"/>
</dbReference>
<feature type="domain" description="PAC" evidence="12">
    <location>
        <begin position="427"/>
        <end position="481"/>
    </location>
</feature>
<dbReference type="InterPro" id="IPR035965">
    <property type="entry name" value="PAS-like_dom_sf"/>
</dbReference>
<comment type="caution">
    <text evidence="14">The sequence shown here is derived from an EMBL/GenBank/DDBJ whole genome shotgun (WGS) entry which is preliminary data.</text>
</comment>
<dbReference type="Gene3D" id="3.30.565.10">
    <property type="entry name" value="Histidine kinase-like ATPase, C-terminal domain"/>
    <property type="match status" value="1"/>
</dbReference>
<evidence type="ECO:0000259" key="13">
    <source>
        <dbReference type="PROSITE" id="PS50894"/>
    </source>
</evidence>
<dbReference type="Pfam" id="PF13185">
    <property type="entry name" value="GAF_2"/>
    <property type="match status" value="1"/>
</dbReference>
<dbReference type="SUPFAM" id="SSF47226">
    <property type="entry name" value="Histidine-containing phosphotransfer domain, HPT domain"/>
    <property type="match status" value="1"/>
</dbReference>
<feature type="domain" description="PAS" evidence="11">
    <location>
        <begin position="355"/>
        <end position="426"/>
    </location>
</feature>
<keyword evidence="3 8" id="KW-0597">Phosphoprotein</keyword>
<dbReference type="InterPro" id="IPR005467">
    <property type="entry name" value="His_kinase_dom"/>
</dbReference>
<evidence type="ECO:0000256" key="6">
    <source>
        <dbReference type="ARBA" id="ARBA00023012"/>
    </source>
</evidence>
<dbReference type="SMART" id="SM00091">
    <property type="entry name" value="PAS"/>
    <property type="match status" value="5"/>
</dbReference>
<dbReference type="Gene3D" id="3.30.450.40">
    <property type="match status" value="2"/>
</dbReference>
<dbReference type="Pfam" id="PF00072">
    <property type="entry name" value="Response_reg"/>
    <property type="match status" value="1"/>
</dbReference>
<feature type="domain" description="Histidine kinase" evidence="9">
    <location>
        <begin position="1165"/>
        <end position="1385"/>
    </location>
</feature>
<dbReference type="Gene3D" id="3.30.450.20">
    <property type="entry name" value="PAS domain"/>
    <property type="match status" value="5"/>
</dbReference>
<feature type="modified residue" description="Phosphohistidine" evidence="7">
    <location>
        <position position="1616"/>
    </location>
</feature>
<dbReference type="CDD" id="cd16922">
    <property type="entry name" value="HATPase_EvgS-ArcB-TorS-like"/>
    <property type="match status" value="1"/>
</dbReference>
<gene>
    <name evidence="14" type="ORF">ACFFJP_02780</name>
</gene>
<dbReference type="SMART" id="SM00065">
    <property type="entry name" value="GAF"/>
    <property type="match status" value="2"/>
</dbReference>
<accession>A0ABV6BA09</accession>
<dbReference type="PROSITE" id="PS50112">
    <property type="entry name" value="PAS"/>
    <property type="match status" value="3"/>
</dbReference>
<dbReference type="InterPro" id="IPR003661">
    <property type="entry name" value="HisK_dim/P_dom"/>
</dbReference>
<dbReference type="SUPFAM" id="SSF47384">
    <property type="entry name" value="Homodimeric domain of signal transducing histidine kinase"/>
    <property type="match status" value="1"/>
</dbReference>
<dbReference type="SMART" id="SM00448">
    <property type="entry name" value="REC"/>
    <property type="match status" value="1"/>
</dbReference>
<feature type="domain" description="HPt" evidence="13">
    <location>
        <begin position="1577"/>
        <end position="1675"/>
    </location>
</feature>
<dbReference type="CDD" id="cd00082">
    <property type="entry name" value="HisKA"/>
    <property type="match status" value="1"/>
</dbReference>
<dbReference type="InterPro" id="IPR001610">
    <property type="entry name" value="PAC"/>
</dbReference>
<sequence length="1684" mass="186643">MLKPELPDTEIHRLTALRDLHVLDTPAESRFDQITALVSLTFNCQIVLVSLVDADRQWFKSRQGLDACQTSRDISFCGHAILQDGLFEICDAAADPRFADNPLVTAAPFIRFYAGHTLRSIDGYALGTLCLIGSEPRQLNTEEKQRLAGFAALCERELQNSLLYEAQLSLIKSKKLVSAVTQLQSAFIQTLDNHMAYDQLLEELLQVMDSEYGFVGEILIDSAGQPYLKTFALTNISWDDTTRAFYQQHAPSGLEFRNLNTLFGAAIRTGEVVMANDPATDPRANGIPSGHPPLNTFLGLPVFFNGSMNAMVGLANKPQGYNEADVQFLQPLLAAIGQLVHARRVETQNLQYQSELAKLSAVATKTTNQVILTDVSGKIVWVNQPFEQLTGYTLDEVIGQKPGDLLQGPASDPAQVDVMRQAIQHDQPFKVDIVNYTKAGEPYWVRIQSDPVLDEHGQLQGFIAIESDISAERQQTALIEQNEQRLTAVLDATQIATWEWNVQTGETNYNERWAEIIGYSLAELQPLSLNTWVQFSHPDDLEASNAALQEHFAGKTSHYDLYCRMRHKQGHWVWVHDRGQVKTWTADGKPLLMYGTHADVSAQKAIELALKQNKDDMESLLTNMPAVSYRQTAHGVFSFISPQIQQLTGHSHAEFELHGRLLTELMHPDDLDDYQIVKTTASTHGFWNTNFRLRHRDGHWVWVNERVHQRFDEQGQCVGYDGFLLDISDEVAAQQTIKRQLTALETLSDIASTAELDAELQISDALMKTTAHLGFDDAMVLELRNGMLQLAFSCHKSPSYTPMPASIALLQQLNAAELQEIRPGMNAAFDPWLAINQWSCVYAVYLRWGEQQGMLIFTTDVWFTLNLTSSEKMFVTLFVRWLNATLERFEHSAQLQRLTSQLPGMLYQFQRWPDGRTAFPYSSPGITAIYEVTPAQVEQDATIAFSKLHPDDLAKIQQSIEDSSATLTRWHCVYRTLLSDGVVRWLEGSAQPQRLEDGSTLWHGYIHDITEEKNTALELASSEARLRSFFALSPVGIALNDLRSGRFVDVNQAMVQPSGYEIDEFMQLDYWQLTPTEYAEREQQQLQILQQTGRYGPYEKEYLRRDGSRYPVVLNGVLFKDGSGRDLIWSIVEDISVRKATETALLNAKAMAESAAQMKSMFLANMSHEIRTPLNGVIGMLDLLARTPLTDQQQAHLAVAIRSGQSLMSIINDILDFSKIEAGKVSLESTDFSLTGAVQDVVSLLDHVAVAKNVAVHLQYGPLQQIDVCGDEVRFKQIISNLLGNALKFTSAGAVTIELSSHFEGNKVICDVQVTDTGIGMSTEQQDVLFSPFTQADVSTTRRFGGTGLGLAISRQLCRLMGGDISVSSQLGQGSCFSFYVALDTALTNKSRSSMIYPQRAEALAGHKVLLVEDNEVNTMIASMMLQEAGIVVSKAQNGLDALRVLAAESSAGTAQIELILMDCLMPEMDGFAATRAIRRGEAGACWQTIPIIALTANAIVEEQKKCRDAGMNDFLSKPIQAKVLLAKIAEYLCPEVSSENSSASNQTGSVSTAITPPSITQVSWDLAALQSQFGSMATLIPQLIPVFLEQTDSIATTLDDMLARQDWRGIQLKAHSLKGSSAQLLLMALKEAAAAVEQYAQGLSQSGLPPADNAANLSEIRSAILILQQVLEASRHRLRAAIL</sequence>
<protein>
    <recommendedName>
        <fullName evidence="2">histidine kinase</fullName>
        <ecNumber evidence="2">2.7.13.3</ecNumber>
    </recommendedName>
</protein>
<dbReference type="CDD" id="cd17546">
    <property type="entry name" value="REC_hyHK_CKI1_RcsC-like"/>
    <property type="match status" value="1"/>
</dbReference>
<evidence type="ECO:0000256" key="7">
    <source>
        <dbReference type="PROSITE-ProRule" id="PRU00110"/>
    </source>
</evidence>
<dbReference type="SUPFAM" id="SSF55781">
    <property type="entry name" value="GAF domain-like"/>
    <property type="match status" value="2"/>
</dbReference>
<dbReference type="CDD" id="cd00130">
    <property type="entry name" value="PAS"/>
    <property type="match status" value="5"/>
</dbReference>
<dbReference type="RefSeq" id="WP_377240267.1">
    <property type="nucleotide sequence ID" value="NZ_JBHLXP010000001.1"/>
</dbReference>
<dbReference type="Proteomes" id="UP001589813">
    <property type="component" value="Unassembled WGS sequence"/>
</dbReference>
<keyword evidence="5" id="KW-0418">Kinase</keyword>
<dbReference type="Pfam" id="PF13426">
    <property type="entry name" value="PAS_9"/>
    <property type="match status" value="2"/>
</dbReference>
<dbReference type="PROSITE" id="PS50113">
    <property type="entry name" value="PAC"/>
    <property type="match status" value="3"/>
</dbReference>
<dbReference type="InterPro" id="IPR000014">
    <property type="entry name" value="PAS"/>
</dbReference>
<keyword evidence="6" id="KW-0902">Two-component regulatory system</keyword>
<dbReference type="InterPro" id="IPR036890">
    <property type="entry name" value="HATPase_C_sf"/>
</dbReference>
<dbReference type="InterPro" id="IPR003018">
    <property type="entry name" value="GAF"/>
</dbReference>
<evidence type="ECO:0000256" key="3">
    <source>
        <dbReference type="ARBA" id="ARBA00022553"/>
    </source>
</evidence>
<evidence type="ECO:0000256" key="2">
    <source>
        <dbReference type="ARBA" id="ARBA00012438"/>
    </source>
</evidence>
<proteinExistence type="predicted"/>
<evidence type="ECO:0000256" key="4">
    <source>
        <dbReference type="ARBA" id="ARBA00022679"/>
    </source>
</evidence>
<dbReference type="Gene3D" id="1.20.120.160">
    <property type="entry name" value="HPT domain"/>
    <property type="match status" value="1"/>
</dbReference>
<reference evidence="14 15" key="1">
    <citation type="submission" date="2024-09" db="EMBL/GenBank/DDBJ databases">
        <authorList>
            <person name="Sun Q."/>
            <person name="Mori K."/>
        </authorList>
    </citation>
    <scope>NUCLEOTIDE SEQUENCE [LARGE SCALE GENOMIC DNA]</scope>
    <source>
        <strain evidence="14 15">KCTC 23315</strain>
    </source>
</reference>
<dbReference type="Pfam" id="PF08447">
    <property type="entry name" value="PAS_3"/>
    <property type="match status" value="3"/>
</dbReference>
<comment type="catalytic activity">
    <reaction evidence="1">
        <text>ATP + protein L-histidine = ADP + protein N-phospho-L-histidine.</text>
        <dbReference type="EC" id="2.7.13.3"/>
    </reaction>
</comment>
<evidence type="ECO:0000256" key="1">
    <source>
        <dbReference type="ARBA" id="ARBA00000085"/>
    </source>
</evidence>
<feature type="domain" description="PAC" evidence="12">
    <location>
        <begin position="687"/>
        <end position="739"/>
    </location>
</feature>
<dbReference type="PROSITE" id="PS50894">
    <property type="entry name" value="HPT"/>
    <property type="match status" value="1"/>
</dbReference>
<dbReference type="Pfam" id="PF01627">
    <property type="entry name" value="Hpt"/>
    <property type="match status" value="1"/>
</dbReference>
<dbReference type="PROSITE" id="PS50109">
    <property type="entry name" value="HIS_KIN"/>
    <property type="match status" value="1"/>
</dbReference>
<feature type="domain" description="PAS" evidence="11">
    <location>
        <begin position="613"/>
        <end position="670"/>
    </location>
</feature>
<name>A0ABV6BA09_9GAMM</name>
<dbReference type="InterPro" id="IPR004358">
    <property type="entry name" value="Sig_transdc_His_kin-like_C"/>
</dbReference>
<dbReference type="InterPro" id="IPR001789">
    <property type="entry name" value="Sig_transdc_resp-reg_receiver"/>
</dbReference>
<evidence type="ECO:0000313" key="14">
    <source>
        <dbReference type="EMBL" id="MFC0047214.1"/>
    </source>
</evidence>
<dbReference type="NCBIfam" id="TIGR00229">
    <property type="entry name" value="sensory_box"/>
    <property type="match status" value="4"/>
</dbReference>
<organism evidence="14 15">
    <name type="scientific">Rheinheimera tilapiae</name>
    <dbReference type="NCBI Taxonomy" id="875043"/>
    <lineage>
        <taxon>Bacteria</taxon>
        <taxon>Pseudomonadati</taxon>
        <taxon>Pseudomonadota</taxon>
        <taxon>Gammaproteobacteria</taxon>
        <taxon>Chromatiales</taxon>
        <taxon>Chromatiaceae</taxon>
        <taxon>Rheinheimera</taxon>
    </lineage>
</organism>
<dbReference type="InterPro" id="IPR008207">
    <property type="entry name" value="Sig_transdc_His_kin_Hpt_dom"/>
</dbReference>
<evidence type="ECO:0000256" key="8">
    <source>
        <dbReference type="PROSITE-ProRule" id="PRU00169"/>
    </source>
</evidence>
<dbReference type="InterPro" id="IPR011006">
    <property type="entry name" value="CheY-like_superfamily"/>
</dbReference>
<evidence type="ECO:0000259" key="9">
    <source>
        <dbReference type="PROSITE" id="PS50109"/>
    </source>
</evidence>
<dbReference type="InterPro" id="IPR003594">
    <property type="entry name" value="HATPase_dom"/>
</dbReference>
<dbReference type="Pfam" id="PF02518">
    <property type="entry name" value="HATPase_c"/>
    <property type="match status" value="1"/>
</dbReference>
<dbReference type="PRINTS" id="PR00344">
    <property type="entry name" value="BCTRLSENSOR"/>
</dbReference>
<dbReference type="SUPFAM" id="SSF55874">
    <property type="entry name" value="ATPase domain of HSP90 chaperone/DNA topoisomerase II/histidine kinase"/>
    <property type="match status" value="1"/>
</dbReference>
<dbReference type="InterPro" id="IPR036097">
    <property type="entry name" value="HisK_dim/P_sf"/>
</dbReference>
<feature type="domain" description="Response regulatory" evidence="10">
    <location>
        <begin position="1408"/>
        <end position="1533"/>
    </location>
</feature>
<dbReference type="SMART" id="SM00388">
    <property type="entry name" value="HisKA"/>
    <property type="match status" value="1"/>
</dbReference>
<evidence type="ECO:0000259" key="12">
    <source>
        <dbReference type="PROSITE" id="PS50113"/>
    </source>
</evidence>
<dbReference type="SMART" id="SM00387">
    <property type="entry name" value="HATPase_c"/>
    <property type="match status" value="1"/>
</dbReference>
<dbReference type="SUPFAM" id="SSF55785">
    <property type="entry name" value="PYP-like sensor domain (PAS domain)"/>
    <property type="match status" value="5"/>
</dbReference>
<dbReference type="PANTHER" id="PTHR45339">
    <property type="entry name" value="HYBRID SIGNAL TRANSDUCTION HISTIDINE KINASE J"/>
    <property type="match status" value="1"/>
</dbReference>
<evidence type="ECO:0000313" key="15">
    <source>
        <dbReference type="Proteomes" id="UP001589813"/>
    </source>
</evidence>
<dbReference type="CDD" id="cd00088">
    <property type="entry name" value="HPT"/>
    <property type="match status" value="1"/>
</dbReference>
<dbReference type="InterPro" id="IPR036641">
    <property type="entry name" value="HPT_dom_sf"/>
</dbReference>
<evidence type="ECO:0000256" key="5">
    <source>
        <dbReference type="ARBA" id="ARBA00022777"/>
    </source>
</evidence>
<dbReference type="Pfam" id="PF01590">
    <property type="entry name" value="GAF"/>
    <property type="match status" value="1"/>
</dbReference>
<dbReference type="InterPro" id="IPR000700">
    <property type="entry name" value="PAS-assoc_C"/>
</dbReference>
<feature type="modified residue" description="4-aspartylphosphate" evidence="8">
    <location>
        <position position="1463"/>
    </location>
</feature>
<evidence type="ECO:0000259" key="11">
    <source>
        <dbReference type="PROSITE" id="PS50112"/>
    </source>
</evidence>
<dbReference type="PROSITE" id="PS50110">
    <property type="entry name" value="RESPONSE_REGULATORY"/>
    <property type="match status" value="1"/>
</dbReference>
<dbReference type="InterPro" id="IPR029016">
    <property type="entry name" value="GAF-like_dom_sf"/>
</dbReference>
<keyword evidence="4" id="KW-0808">Transferase</keyword>
<dbReference type="Gene3D" id="3.40.50.2300">
    <property type="match status" value="1"/>
</dbReference>
<dbReference type="EC" id="2.7.13.3" evidence="2"/>